<proteinExistence type="predicted"/>
<dbReference type="EMBL" id="JAZGQO010000013">
    <property type="protein sequence ID" value="KAK6171945.1"/>
    <property type="molecule type" value="Genomic_DNA"/>
</dbReference>
<protein>
    <submittedName>
        <fullName evidence="1">Uncharacterized protein</fullName>
    </submittedName>
</protein>
<gene>
    <name evidence="1" type="ORF">SNE40_018365</name>
    <name evidence="2" type="ORF">SNE40_018369</name>
</gene>
<dbReference type="AlphaFoldDB" id="A0AAN8PL08"/>
<dbReference type="EMBL" id="JAZGQO010000013">
    <property type="protein sequence ID" value="KAK6171951.1"/>
    <property type="molecule type" value="Genomic_DNA"/>
</dbReference>
<dbReference type="Proteomes" id="UP001347796">
    <property type="component" value="Unassembled WGS sequence"/>
</dbReference>
<evidence type="ECO:0000313" key="1">
    <source>
        <dbReference type="EMBL" id="KAK6171945.1"/>
    </source>
</evidence>
<evidence type="ECO:0000313" key="3">
    <source>
        <dbReference type="Proteomes" id="UP001347796"/>
    </source>
</evidence>
<reference evidence="1 3" key="1">
    <citation type="submission" date="2024-01" db="EMBL/GenBank/DDBJ databases">
        <title>The genome of the rayed Mediterranean limpet Patella caerulea (Linnaeus, 1758).</title>
        <authorList>
            <person name="Anh-Thu Weber A."/>
            <person name="Halstead-Nussloch G."/>
        </authorList>
    </citation>
    <scope>NUCLEOTIDE SEQUENCE [LARGE SCALE GENOMIC DNA]</scope>
    <source>
        <strain evidence="1">AATW-2023a</strain>
        <tissue evidence="1">Whole specimen</tissue>
    </source>
</reference>
<evidence type="ECO:0000313" key="2">
    <source>
        <dbReference type="EMBL" id="KAK6171951.1"/>
    </source>
</evidence>
<comment type="caution">
    <text evidence="1">The sequence shown here is derived from an EMBL/GenBank/DDBJ whole genome shotgun (WGS) entry which is preliminary data.</text>
</comment>
<accession>A0AAN8PL08</accession>
<organism evidence="1 3">
    <name type="scientific">Patella caerulea</name>
    <name type="common">Rayed Mediterranean limpet</name>
    <dbReference type="NCBI Taxonomy" id="87958"/>
    <lineage>
        <taxon>Eukaryota</taxon>
        <taxon>Metazoa</taxon>
        <taxon>Spiralia</taxon>
        <taxon>Lophotrochozoa</taxon>
        <taxon>Mollusca</taxon>
        <taxon>Gastropoda</taxon>
        <taxon>Patellogastropoda</taxon>
        <taxon>Patelloidea</taxon>
        <taxon>Patellidae</taxon>
        <taxon>Patella</taxon>
    </lineage>
</organism>
<name>A0AAN8PL08_PATCE</name>
<keyword evidence="3" id="KW-1185">Reference proteome</keyword>
<sequence length="116" mass="12943">MNPGTNLSWRITAFTTERVTGNMPVVNWNIRASKFEHLKGIRFLPPANSSCVDIIIGFDYAELHYSLRNIRGKPGEPIARLTPLGWTCTGVTSRPQDGSVSNCIATYFIRDSLVPF</sequence>